<gene>
    <name evidence="2" type="ORF">NC653_034974</name>
</gene>
<dbReference type="PANTHER" id="PTHR47556">
    <property type="entry name" value="SEC14P-LIKE PHOSPHATIDYLINOSITOL TRANSFER FAMILY PROTEIN"/>
    <property type="match status" value="1"/>
</dbReference>
<dbReference type="SUPFAM" id="SSF52087">
    <property type="entry name" value="CRAL/TRIO domain"/>
    <property type="match status" value="2"/>
</dbReference>
<dbReference type="PANTHER" id="PTHR47556:SF1">
    <property type="entry name" value="SEC14P-LIKE PHOSPHATIDYLINOSITOL TRANSFER FAMILY PROTEIN"/>
    <property type="match status" value="1"/>
</dbReference>
<dbReference type="SUPFAM" id="SSF46938">
    <property type="entry name" value="CRAL/TRIO N-terminal domain"/>
    <property type="match status" value="1"/>
</dbReference>
<keyword evidence="3" id="KW-1185">Reference proteome</keyword>
<feature type="domain" description="CRAL-TRIO" evidence="1">
    <location>
        <begin position="358"/>
        <end position="426"/>
    </location>
</feature>
<protein>
    <recommendedName>
        <fullName evidence="1">CRAL-TRIO domain-containing protein</fullName>
    </recommendedName>
</protein>
<dbReference type="Pfam" id="PF00650">
    <property type="entry name" value="CRAL_TRIO"/>
    <property type="match status" value="2"/>
</dbReference>
<reference evidence="2" key="1">
    <citation type="journal article" date="2023" name="Mol. Ecol. Resour.">
        <title>Chromosome-level genome assembly of a triploid poplar Populus alba 'Berolinensis'.</title>
        <authorList>
            <person name="Chen S."/>
            <person name="Yu Y."/>
            <person name="Wang X."/>
            <person name="Wang S."/>
            <person name="Zhang T."/>
            <person name="Zhou Y."/>
            <person name="He R."/>
            <person name="Meng N."/>
            <person name="Wang Y."/>
            <person name="Liu W."/>
            <person name="Liu Z."/>
            <person name="Liu J."/>
            <person name="Guo Q."/>
            <person name="Huang H."/>
            <person name="Sederoff R.R."/>
            <person name="Wang G."/>
            <person name="Qu G."/>
            <person name="Chen S."/>
        </authorList>
    </citation>
    <scope>NUCLEOTIDE SEQUENCE</scope>
    <source>
        <strain evidence="2">SC-2020</strain>
    </source>
</reference>
<dbReference type="Proteomes" id="UP001164929">
    <property type="component" value="Chromosome 15"/>
</dbReference>
<comment type="caution">
    <text evidence="2">The sequence shown here is derived from an EMBL/GenBank/DDBJ whole genome shotgun (WGS) entry which is preliminary data.</text>
</comment>
<evidence type="ECO:0000259" key="1">
    <source>
        <dbReference type="Pfam" id="PF00650"/>
    </source>
</evidence>
<evidence type="ECO:0000313" key="2">
    <source>
        <dbReference type="EMBL" id="KAJ6970547.1"/>
    </source>
</evidence>
<dbReference type="CDD" id="cd00170">
    <property type="entry name" value="SEC14"/>
    <property type="match status" value="2"/>
</dbReference>
<sequence length="432" mass="49627">MAIRTCLNLGRPQIAPVTLTKSPSRNCKFSVQSCSLSSNQSHKQLVVEVKEKLGRDYHSLPVGKNGRDDEEMILWFLKDRKFSVDEAVSKLTKAIKWREEFKVSELSEESVKSIADTGKAYVHDSLDVYGKPVLIVVASKHLPAVHDPVEDEKLCVFLIEKALRKLAAGKEQILGIIDLRGFSTGNADLKFLTFLFSVWLNKMSLNDRELKEDTYVAGYTLHRFPSFMDLLYWLDRLVNGLVKVDQFLSSSMRRALSPTTKALVAKELLMGITTSNAPYTSNISNRVAHKCTWIFEIIVRIKLYLVMLDLKCDSLVVVFCGKFQRQLFQRHVLSHELVESVFVNCISELTLYVNKAVQQLGFPFDVFYYYYPKRLDQVLFVEAPFIFKPIWQVAKPLLRSYTSLVRFCPVETVRKEYFTEETLPASFREKTL</sequence>
<feature type="domain" description="CRAL-TRIO" evidence="1">
    <location>
        <begin position="117"/>
        <end position="195"/>
    </location>
</feature>
<proteinExistence type="predicted"/>
<organism evidence="2 3">
    <name type="scientific">Populus alba x Populus x berolinensis</name>
    <dbReference type="NCBI Taxonomy" id="444605"/>
    <lineage>
        <taxon>Eukaryota</taxon>
        <taxon>Viridiplantae</taxon>
        <taxon>Streptophyta</taxon>
        <taxon>Embryophyta</taxon>
        <taxon>Tracheophyta</taxon>
        <taxon>Spermatophyta</taxon>
        <taxon>Magnoliopsida</taxon>
        <taxon>eudicotyledons</taxon>
        <taxon>Gunneridae</taxon>
        <taxon>Pentapetalae</taxon>
        <taxon>rosids</taxon>
        <taxon>fabids</taxon>
        <taxon>Malpighiales</taxon>
        <taxon>Salicaceae</taxon>
        <taxon>Saliceae</taxon>
        <taxon>Populus</taxon>
    </lineage>
</organism>
<accession>A0AAD6LRQ0</accession>
<evidence type="ECO:0000313" key="3">
    <source>
        <dbReference type="Proteomes" id="UP001164929"/>
    </source>
</evidence>
<dbReference type="Gene3D" id="3.40.525.10">
    <property type="entry name" value="CRAL-TRIO lipid binding domain"/>
    <property type="match status" value="2"/>
</dbReference>
<name>A0AAD6LRQ0_9ROSI</name>
<dbReference type="InterPro" id="IPR036865">
    <property type="entry name" value="CRAL-TRIO_dom_sf"/>
</dbReference>
<dbReference type="InterPro" id="IPR001251">
    <property type="entry name" value="CRAL-TRIO_dom"/>
</dbReference>
<dbReference type="AlphaFoldDB" id="A0AAD6LRQ0"/>
<dbReference type="EMBL" id="JAQIZT010000015">
    <property type="protein sequence ID" value="KAJ6970547.1"/>
    <property type="molecule type" value="Genomic_DNA"/>
</dbReference>
<dbReference type="InterPro" id="IPR036273">
    <property type="entry name" value="CRAL/TRIO_N_dom_sf"/>
</dbReference>